<organism evidence="2 3">
    <name type="scientific">Holothuria leucospilota</name>
    <name type="common">Black long sea cucumber</name>
    <name type="synonym">Mertensiothuria leucospilota</name>
    <dbReference type="NCBI Taxonomy" id="206669"/>
    <lineage>
        <taxon>Eukaryota</taxon>
        <taxon>Metazoa</taxon>
        <taxon>Echinodermata</taxon>
        <taxon>Eleutherozoa</taxon>
        <taxon>Echinozoa</taxon>
        <taxon>Holothuroidea</taxon>
        <taxon>Aspidochirotacea</taxon>
        <taxon>Aspidochirotida</taxon>
        <taxon>Holothuriidae</taxon>
        <taxon>Holothuria</taxon>
    </lineage>
</organism>
<comment type="caution">
    <text evidence="2">The sequence shown here is derived from an EMBL/GenBank/DDBJ whole genome shotgun (WGS) entry which is preliminary data.</text>
</comment>
<keyword evidence="3" id="KW-1185">Reference proteome</keyword>
<dbReference type="AlphaFoldDB" id="A0A9Q1BBZ9"/>
<dbReference type="PANTHER" id="PTHR47331:SF1">
    <property type="entry name" value="GAG-LIKE PROTEIN"/>
    <property type="match status" value="1"/>
</dbReference>
<dbReference type="Pfam" id="PF17921">
    <property type="entry name" value="Integrase_H2C2"/>
    <property type="match status" value="1"/>
</dbReference>
<dbReference type="OrthoDB" id="10049357at2759"/>
<accession>A0A9Q1BBZ9</accession>
<dbReference type="PANTHER" id="PTHR47331">
    <property type="entry name" value="PHD-TYPE DOMAIN-CONTAINING PROTEIN"/>
    <property type="match status" value="1"/>
</dbReference>
<evidence type="ECO:0000259" key="1">
    <source>
        <dbReference type="Pfam" id="PF17921"/>
    </source>
</evidence>
<reference evidence="2" key="1">
    <citation type="submission" date="2021-10" db="EMBL/GenBank/DDBJ databases">
        <title>Tropical sea cucumber genome reveals ecological adaptation and Cuvierian tubules defense mechanism.</title>
        <authorList>
            <person name="Chen T."/>
        </authorList>
    </citation>
    <scope>NUCLEOTIDE SEQUENCE</scope>
    <source>
        <strain evidence="2">Nanhai2018</strain>
        <tissue evidence="2">Muscle</tissue>
    </source>
</reference>
<sequence>MILKESGQVRGRDSLEGDPEVKSAVKVCQVTQTDVVKGTLDKFFDRYSTWNALRKGVAWLLRFKTYLCSMSKTRRDTTRVEQGRLSVSEIADAENAIFKYVQRVSFLGIEGDVKELPVRKWNRDSRLKGLIKLHPVLIDGVMRVGGRIKHAPVSEDVKHPIILPCHHHVTGLIIVHFHAMVGHSGAGMTWSSLRQKFWVVRGGGAVRRVLGKCFLCRKRNAPLGKQIMANLPPPRVTPEEPPVTFTGVDYFGPLYVKQGRSYVKR</sequence>
<name>A0A9Q1BBZ9_HOLLE</name>
<dbReference type="InterPro" id="IPR041588">
    <property type="entry name" value="Integrase_H2C2"/>
</dbReference>
<protein>
    <recommendedName>
        <fullName evidence="1">Integrase zinc-binding domain-containing protein</fullName>
    </recommendedName>
</protein>
<dbReference type="EMBL" id="JAIZAY010000022">
    <property type="protein sequence ID" value="KAJ8021095.1"/>
    <property type="molecule type" value="Genomic_DNA"/>
</dbReference>
<gene>
    <name evidence="2" type="ORF">HOLleu_40866</name>
</gene>
<dbReference type="Proteomes" id="UP001152320">
    <property type="component" value="Chromosome 22"/>
</dbReference>
<evidence type="ECO:0000313" key="3">
    <source>
        <dbReference type="Proteomes" id="UP001152320"/>
    </source>
</evidence>
<evidence type="ECO:0000313" key="2">
    <source>
        <dbReference type="EMBL" id="KAJ8021095.1"/>
    </source>
</evidence>
<proteinExistence type="predicted"/>
<feature type="domain" description="Integrase zinc-binding" evidence="1">
    <location>
        <begin position="171"/>
        <end position="221"/>
    </location>
</feature>